<feature type="signal peptide" evidence="1">
    <location>
        <begin position="1"/>
        <end position="27"/>
    </location>
</feature>
<feature type="chain" id="PRO_5037702620" evidence="1">
    <location>
        <begin position="28"/>
        <end position="127"/>
    </location>
</feature>
<comment type="caution">
    <text evidence="2">The sequence shown here is derived from an EMBL/GenBank/DDBJ whole genome shotgun (WGS) entry which is preliminary data.</text>
</comment>
<dbReference type="Proteomes" id="UP000636264">
    <property type="component" value="Unassembled WGS sequence"/>
</dbReference>
<sequence length="127" mass="14185">MKTKSLTVSILLILALLAPLGGRTAVAAEMAYDRQLLRLAEVLGSLHYLRPLCGEKDGQWRERMEALLDAEKPDPERRARLVSSFNHGYSAFASVYKTCTKSAVMAIELYMKEGEQLSTGIVDRYGY</sequence>
<gene>
    <name evidence="2" type="ORF">GCM10011385_38090</name>
</gene>
<dbReference type="NCBIfam" id="TIGR02301">
    <property type="entry name" value="TIGR02301 family protein"/>
    <property type="match status" value="1"/>
</dbReference>
<protein>
    <submittedName>
        <fullName evidence="2">TIGR02301 family protein</fullName>
    </submittedName>
</protein>
<evidence type="ECO:0000313" key="3">
    <source>
        <dbReference type="Proteomes" id="UP000636264"/>
    </source>
</evidence>
<evidence type="ECO:0000256" key="1">
    <source>
        <dbReference type="SAM" id="SignalP"/>
    </source>
</evidence>
<dbReference type="InterPro" id="IPR012645">
    <property type="entry name" value="CHP02301"/>
</dbReference>
<proteinExistence type="predicted"/>
<organism evidence="2 3">
    <name type="scientific">Nitratireductor aestuarii</name>
    <dbReference type="NCBI Taxonomy" id="1735103"/>
    <lineage>
        <taxon>Bacteria</taxon>
        <taxon>Pseudomonadati</taxon>
        <taxon>Pseudomonadota</taxon>
        <taxon>Alphaproteobacteria</taxon>
        <taxon>Hyphomicrobiales</taxon>
        <taxon>Phyllobacteriaceae</taxon>
        <taxon>Nitratireductor</taxon>
    </lineage>
</organism>
<accession>A0A916S3Q2</accession>
<dbReference type="Pfam" id="PF09539">
    <property type="entry name" value="DUF2385"/>
    <property type="match status" value="1"/>
</dbReference>
<keyword evidence="3" id="KW-1185">Reference proteome</keyword>
<dbReference type="EMBL" id="BMIF01000017">
    <property type="protein sequence ID" value="GGA80225.1"/>
    <property type="molecule type" value="Genomic_DNA"/>
</dbReference>
<reference evidence="2" key="2">
    <citation type="submission" date="2020-09" db="EMBL/GenBank/DDBJ databases">
        <authorList>
            <person name="Sun Q."/>
            <person name="Zhou Y."/>
        </authorList>
    </citation>
    <scope>NUCLEOTIDE SEQUENCE</scope>
    <source>
        <strain evidence="2">CGMCC 1.15320</strain>
    </source>
</reference>
<evidence type="ECO:0000313" key="2">
    <source>
        <dbReference type="EMBL" id="GGA80225.1"/>
    </source>
</evidence>
<reference evidence="2" key="1">
    <citation type="journal article" date="2014" name="Int. J. Syst. Evol. Microbiol.">
        <title>Complete genome sequence of Corynebacterium casei LMG S-19264T (=DSM 44701T), isolated from a smear-ripened cheese.</title>
        <authorList>
            <consortium name="US DOE Joint Genome Institute (JGI-PGF)"/>
            <person name="Walter F."/>
            <person name="Albersmeier A."/>
            <person name="Kalinowski J."/>
            <person name="Ruckert C."/>
        </authorList>
    </citation>
    <scope>NUCLEOTIDE SEQUENCE</scope>
    <source>
        <strain evidence="2">CGMCC 1.15320</strain>
    </source>
</reference>
<name>A0A916S3Q2_9HYPH</name>
<dbReference type="AlphaFoldDB" id="A0A916S3Q2"/>
<keyword evidence="1" id="KW-0732">Signal</keyword>
<dbReference type="RefSeq" id="WP_188722705.1">
    <property type="nucleotide sequence ID" value="NZ_BMIF01000017.1"/>
</dbReference>